<comment type="caution">
    <text evidence="2">The sequence shown here is derived from an EMBL/GenBank/DDBJ whole genome shotgun (WGS) entry which is preliminary data.</text>
</comment>
<evidence type="ECO:0000313" key="3">
    <source>
        <dbReference type="Proteomes" id="UP001597086"/>
    </source>
</evidence>
<dbReference type="RefSeq" id="WP_386115773.1">
    <property type="nucleotide sequence ID" value="NZ_JBHTKM010000059.1"/>
</dbReference>
<dbReference type="PROSITE" id="PS51257">
    <property type="entry name" value="PROKAR_LIPOPROTEIN"/>
    <property type="match status" value="1"/>
</dbReference>
<gene>
    <name evidence="2" type="ORF">ACFQ13_07430</name>
</gene>
<evidence type="ECO:0000313" key="2">
    <source>
        <dbReference type="EMBL" id="MFD1015741.1"/>
    </source>
</evidence>
<keyword evidence="1" id="KW-0732">Signal</keyword>
<feature type="signal peptide" evidence="1">
    <location>
        <begin position="1"/>
        <end position="21"/>
    </location>
</feature>
<sequence>MKLKIILILCLIGLTSCEVSSVDTDDPNYVFDGRGGIKCKANGELLTSDYSFGGTGYSEELQFVPWNNENYMSIYFRDKGHSPDYISQWINIEIVDVIPETVQVGNIYSLESELDSNSGKYRINSPDYNYSTDDQNTGELKILYHDLENRILGGTFEYDAIDENGVIVEIREGEFDMKY</sequence>
<dbReference type="EMBL" id="JBHTKM010000059">
    <property type="protein sequence ID" value="MFD1015741.1"/>
    <property type="molecule type" value="Genomic_DNA"/>
</dbReference>
<feature type="chain" id="PRO_5047501853" description="Lipoprotein" evidence="1">
    <location>
        <begin position="22"/>
        <end position="179"/>
    </location>
</feature>
<evidence type="ECO:0000256" key="1">
    <source>
        <dbReference type="SAM" id="SignalP"/>
    </source>
</evidence>
<protein>
    <recommendedName>
        <fullName evidence="4">Lipoprotein</fullName>
    </recommendedName>
</protein>
<proteinExistence type="predicted"/>
<keyword evidence="3" id="KW-1185">Reference proteome</keyword>
<evidence type="ECO:0008006" key="4">
    <source>
        <dbReference type="Google" id="ProtNLM"/>
    </source>
</evidence>
<dbReference type="Proteomes" id="UP001597086">
    <property type="component" value="Unassembled WGS sequence"/>
</dbReference>
<reference evidence="3" key="1">
    <citation type="journal article" date="2019" name="Int. J. Syst. Evol. Microbiol.">
        <title>The Global Catalogue of Microorganisms (GCM) 10K type strain sequencing project: providing services to taxonomists for standard genome sequencing and annotation.</title>
        <authorList>
            <consortium name="The Broad Institute Genomics Platform"/>
            <consortium name="The Broad Institute Genome Sequencing Center for Infectious Disease"/>
            <person name="Wu L."/>
            <person name="Ma J."/>
        </authorList>
    </citation>
    <scope>NUCLEOTIDE SEQUENCE [LARGE SCALE GENOMIC DNA]</scope>
    <source>
        <strain evidence="3">CCUG 56098</strain>
    </source>
</reference>
<accession>A0ABW3KRW5</accession>
<organism evidence="2 3">
    <name type="scientific">Winogradskyella rapida</name>
    <dbReference type="NCBI Taxonomy" id="549701"/>
    <lineage>
        <taxon>Bacteria</taxon>
        <taxon>Pseudomonadati</taxon>
        <taxon>Bacteroidota</taxon>
        <taxon>Flavobacteriia</taxon>
        <taxon>Flavobacteriales</taxon>
        <taxon>Flavobacteriaceae</taxon>
        <taxon>Winogradskyella</taxon>
    </lineage>
</organism>
<name>A0ABW3KRW5_9FLAO</name>